<reference evidence="5" key="1">
    <citation type="submission" date="2025-08" db="UniProtKB">
        <authorList>
            <consortium name="Ensembl"/>
        </authorList>
    </citation>
    <scope>IDENTIFICATION</scope>
</reference>
<dbReference type="PROSITE" id="PS50835">
    <property type="entry name" value="IG_LIKE"/>
    <property type="match status" value="3"/>
</dbReference>
<dbReference type="STRING" id="94237.ENSMMOP00000022049"/>
<dbReference type="GO" id="GO:0050808">
    <property type="term" value="P:synapse organization"/>
    <property type="evidence" value="ECO:0007669"/>
    <property type="project" value="TreeGrafter"/>
</dbReference>
<dbReference type="InterPro" id="IPR050958">
    <property type="entry name" value="Cell_Adh-Cytoskel_Orgn"/>
</dbReference>
<evidence type="ECO:0000256" key="2">
    <source>
        <dbReference type="ARBA" id="ARBA00023157"/>
    </source>
</evidence>
<keyword evidence="6" id="KW-1185">Reference proteome</keyword>
<dbReference type="SUPFAM" id="SSF48726">
    <property type="entry name" value="Immunoglobulin"/>
    <property type="match status" value="3"/>
</dbReference>
<dbReference type="GO" id="GO:0008046">
    <property type="term" value="F:axon guidance receptor activity"/>
    <property type="evidence" value="ECO:0007669"/>
    <property type="project" value="TreeGrafter"/>
</dbReference>
<dbReference type="InterPro" id="IPR036179">
    <property type="entry name" value="Ig-like_dom_sf"/>
</dbReference>
<dbReference type="GO" id="GO:0043025">
    <property type="term" value="C:neuronal cell body"/>
    <property type="evidence" value="ECO:0007669"/>
    <property type="project" value="TreeGrafter"/>
</dbReference>
<dbReference type="OMA" id="INCVTED"/>
<evidence type="ECO:0000313" key="6">
    <source>
        <dbReference type="Proteomes" id="UP000261620"/>
    </source>
</evidence>
<dbReference type="PANTHER" id="PTHR45080:SF8">
    <property type="entry name" value="IG-LIKE DOMAIN-CONTAINING PROTEIN"/>
    <property type="match status" value="1"/>
</dbReference>
<dbReference type="SMART" id="SM00408">
    <property type="entry name" value="IGc2"/>
    <property type="match status" value="3"/>
</dbReference>
<feature type="domain" description="Ig-like" evidence="4">
    <location>
        <begin position="122"/>
        <end position="211"/>
    </location>
</feature>
<dbReference type="InterPro" id="IPR013098">
    <property type="entry name" value="Ig_I-set"/>
</dbReference>
<dbReference type="InterPro" id="IPR013783">
    <property type="entry name" value="Ig-like_fold"/>
</dbReference>
<organism evidence="5 6">
    <name type="scientific">Mola mola</name>
    <name type="common">Ocean sunfish</name>
    <name type="synonym">Tetraodon mola</name>
    <dbReference type="NCBI Taxonomy" id="94237"/>
    <lineage>
        <taxon>Eukaryota</taxon>
        <taxon>Metazoa</taxon>
        <taxon>Chordata</taxon>
        <taxon>Craniata</taxon>
        <taxon>Vertebrata</taxon>
        <taxon>Euteleostomi</taxon>
        <taxon>Actinopterygii</taxon>
        <taxon>Neopterygii</taxon>
        <taxon>Teleostei</taxon>
        <taxon>Neoteleostei</taxon>
        <taxon>Acanthomorphata</taxon>
        <taxon>Eupercaria</taxon>
        <taxon>Tetraodontiformes</taxon>
        <taxon>Molidae</taxon>
        <taxon>Mola</taxon>
    </lineage>
</organism>
<dbReference type="GO" id="GO:0007156">
    <property type="term" value="P:homophilic cell adhesion via plasma membrane adhesion molecules"/>
    <property type="evidence" value="ECO:0007669"/>
    <property type="project" value="TreeGrafter"/>
</dbReference>
<feature type="region of interest" description="Disordered" evidence="3">
    <location>
        <begin position="116"/>
        <end position="137"/>
    </location>
</feature>
<feature type="domain" description="Ig-like" evidence="4">
    <location>
        <begin position="16"/>
        <end position="104"/>
    </location>
</feature>
<keyword evidence="2" id="KW-1015">Disulfide bond</keyword>
<dbReference type="SMART" id="SM00409">
    <property type="entry name" value="IG"/>
    <property type="match status" value="3"/>
</dbReference>
<sequence length="331" mass="36605">MSPVMTQAPFSLDHAPRITIRMRSHRVPYGSSTSFTLNVQAKPELEVNWFHNGKGINQSCKYHMTNISGVLTLRIINCVTEDSGTYRVVCKNAKGDTSDYATLDVAGEEYAAFSSLRKDEDPPSSHLPEMTRTESTTVTEKFECDVDGEPAPLITWLHEGAVIGSSARHHVTSTQYKSHLEISAVEKADAGSYTVLVENAAGKLEAHFTLNIHKSKFAKEVVASPRVTSPEAKSPLNVNEGQNVKFTCEILGEPSPEVEWLKDNRSVSIFLQKLTYHYLVSQISLTSNIRLSHSKNVFNLDICKATIADSGKYTIKATNQFGQCSLTCWCV</sequence>
<dbReference type="AlphaFoldDB" id="A0A3Q3X935"/>
<dbReference type="GO" id="GO:0030424">
    <property type="term" value="C:axon"/>
    <property type="evidence" value="ECO:0007669"/>
    <property type="project" value="TreeGrafter"/>
</dbReference>
<dbReference type="Proteomes" id="UP000261620">
    <property type="component" value="Unplaced"/>
</dbReference>
<dbReference type="InterPro" id="IPR003598">
    <property type="entry name" value="Ig_sub2"/>
</dbReference>
<dbReference type="PANTHER" id="PTHR45080">
    <property type="entry name" value="CONTACTIN 5"/>
    <property type="match status" value="1"/>
</dbReference>
<keyword evidence="1" id="KW-0732">Signal</keyword>
<evidence type="ECO:0000259" key="4">
    <source>
        <dbReference type="PROSITE" id="PS50835"/>
    </source>
</evidence>
<reference evidence="5" key="2">
    <citation type="submission" date="2025-09" db="UniProtKB">
        <authorList>
            <consortium name="Ensembl"/>
        </authorList>
    </citation>
    <scope>IDENTIFICATION</scope>
</reference>
<protein>
    <recommendedName>
        <fullName evidence="4">Ig-like domain-containing protein</fullName>
    </recommendedName>
</protein>
<dbReference type="InterPro" id="IPR003599">
    <property type="entry name" value="Ig_sub"/>
</dbReference>
<proteinExistence type="predicted"/>
<dbReference type="Pfam" id="PF07679">
    <property type="entry name" value="I-set"/>
    <property type="match status" value="3"/>
</dbReference>
<dbReference type="Ensembl" id="ENSMMOT00000022414.1">
    <property type="protein sequence ID" value="ENSMMOP00000022049.1"/>
    <property type="gene ID" value="ENSMMOG00000016756.1"/>
</dbReference>
<evidence type="ECO:0000313" key="5">
    <source>
        <dbReference type="Ensembl" id="ENSMMOP00000022049.1"/>
    </source>
</evidence>
<dbReference type="GO" id="GO:0003007">
    <property type="term" value="P:heart morphogenesis"/>
    <property type="evidence" value="ECO:0007669"/>
    <property type="project" value="UniProtKB-ARBA"/>
</dbReference>
<evidence type="ECO:0000256" key="1">
    <source>
        <dbReference type="ARBA" id="ARBA00022729"/>
    </source>
</evidence>
<accession>A0A3Q3X935</accession>
<dbReference type="InterPro" id="IPR007110">
    <property type="entry name" value="Ig-like_dom"/>
</dbReference>
<dbReference type="GO" id="GO:0055013">
    <property type="term" value="P:cardiac muscle cell development"/>
    <property type="evidence" value="ECO:0007669"/>
    <property type="project" value="UniProtKB-ARBA"/>
</dbReference>
<evidence type="ECO:0000256" key="3">
    <source>
        <dbReference type="SAM" id="MobiDB-lite"/>
    </source>
</evidence>
<name>A0A3Q3X935_MOLML</name>
<dbReference type="GO" id="GO:0005886">
    <property type="term" value="C:plasma membrane"/>
    <property type="evidence" value="ECO:0007669"/>
    <property type="project" value="TreeGrafter"/>
</dbReference>
<dbReference type="Gene3D" id="2.60.40.10">
    <property type="entry name" value="Immunoglobulins"/>
    <property type="match status" value="3"/>
</dbReference>
<feature type="domain" description="Ig-like" evidence="4">
    <location>
        <begin position="225"/>
        <end position="327"/>
    </location>
</feature>